<proteinExistence type="predicted"/>
<evidence type="ECO:0000256" key="1">
    <source>
        <dbReference type="SAM" id="MobiDB-lite"/>
    </source>
</evidence>
<evidence type="ECO:0000313" key="2">
    <source>
        <dbReference type="EMBL" id="KAH3697693.1"/>
    </source>
</evidence>
<dbReference type="AlphaFoldDB" id="A0A9D3YBY9"/>
<dbReference type="EMBL" id="JAIWYP010000016">
    <property type="protein sequence ID" value="KAH3697693.1"/>
    <property type="molecule type" value="Genomic_DNA"/>
</dbReference>
<dbReference type="Proteomes" id="UP000828390">
    <property type="component" value="Unassembled WGS sequence"/>
</dbReference>
<feature type="compositionally biased region" description="Basic and acidic residues" evidence="1">
    <location>
        <begin position="32"/>
        <end position="46"/>
    </location>
</feature>
<reference evidence="2" key="2">
    <citation type="submission" date="2020-11" db="EMBL/GenBank/DDBJ databases">
        <authorList>
            <person name="McCartney M.A."/>
            <person name="Auch B."/>
            <person name="Kono T."/>
            <person name="Mallez S."/>
            <person name="Becker A."/>
            <person name="Gohl D.M."/>
            <person name="Silverstein K.A.T."/>
            <person name="Koren S."/>
            <person name="Bechman K.B."/>
            <person name="Herman A."/>
            <person name="Abrahante J.E."/>
            <person name="Garbe J."/>
        </authorList>
    </citation>
    <scope>NUCLEOTIDE SEQUENCE</scope>
    <source>
        <strain evidence="2">Duluth1</strain>
        <tissue evidence="2">Whole animal</tissue>
    </source>
</reference>
<reference evidence="2" key="1">
    <citation type="journal article" date="2019" name="bioRxiv">
        <title>The Genome of the Zebra Mussel, Dreissena polymorpha: A Resource for Invasive Species Research.</title>
        <authorList>
            <person name="McCartney M.A."/>
            <person name="Auch B."/>
            <person name="Kono T."/>
            <person name="Mallez S."/>
            <person name="Zhang Y."/>
            <person name="Obille A."/>
            <person name="Becker A."/>
            <person name="Abrahante J.E."/>
            <person name="Garbe J."/>
            <person name="Badalamenti J.P."/>
            <person name="Herman A."/>
            <person name="Mangelson H."/>
            <person name="Liachko I."/>
            <person name="Sullivan S."/>
            <person name="Sone E.D."/>
            <person name="Koren S."/>
            <person name="Silverstein K.A.T."/>
            <person name="Beckman K.B."/>
            <person name="Gohl D.M."/>
        </authorList>
    </citation>
    <scope>NUCLEOTIDE SEQUENCE</scope>
    <source>
        <strain evidence="2">Duluth1</strain>
        <tissue evidence="2">Whole animal</tissue>
    </source>
</reference>
<protein>
    <submittedName>
        <fullName evidence="2">Uncharacterized protein</fullName>
    </submittedName>
</protein>
<name>A0A9D3YBY9_DREPO</name>
<comment type="caution">
    <text evidence="2">The sequence shown here is derived from an EMBL/GenBank/DDBJ whole genome shotgun (WGS) entry which is preliminary data.</text>
</comment>
<keyword evidence="3" id="KW-1185">Reference proteome</keyword>
<feature type="region of interest" description="Disordered" evidence="1">
    <location>
        <begin position="20"/>
        <end position="56"/>
    </location>
</feature>
<evidence type="ECO:0000313" key="3">
    <source>
        <dbReference type="Proteomes" id="UP000828390"/>
    </source>
</evidence>
<organism evidence="2 3">
    <name type="scientific">Dreissena polymorpha</name>
    <name type="common">Zebra mussel</name>
    <name type="synonym">Mytilus polymorpha</name>
    <dbReference type="NCBI Taxonomy" id="45954"/>
    <lineage>
        <taxon>Eukaryota</taxon>
        <taxon>Metazoa</taxon>
        <taxon>Spiralia</taxon>
        <taxon>Lophotrochozoa</taxon>
        <taxon>Mollusca</taxon>
        <taxon>Bivalvia</taxon>
        <taxon>Autobranchia</taxon>
        <taxon>Heteroconchia</taxon>
        <taxon>Euheterodonta</taxon>
        <taxon>Imparidentia</taxon>
        <taxon>Neoheterodontei</taxon>
        <taxon>Myida</taxon>
        <taxon>Dreissenoidea</taxon>
        <taxon>Dreissenidae</taxon>
        <taxon>Dreissena</taxon>
    </lineage>
</organism>
<gene>
    <name evidence="2" type="ORF">DPMN_085199</name>
</gene>
<sequence length="56" mass="6101">MKAYLVLTCHQTRLSVQDCAPGNSRGRGLSRQSEEKLDGKCERVDVPSHGSTSHSS</sequence>
<accession>A0A9D3YBY9</accession>